<dbReference type="AlphaFoldDB" id="A0A2P2QSC8"/>
<dbReference type="EMBL" id="GGEC01089327">
    <property type="protein sequence ID" value="MBX69811.1"/>
    <property type="molecule type" value="Transcribed_RNA"/>
</dbReference>
<proteinExistence type="predicted"/>
<sequence length="82" mass="9466">MALGKFYAMQYFVQLKAQKTFMPSRKENVKGLRICLHVMSDILAHYSHIGNARNIELPSSVLFTFLFRVVGGSRYRQISLQI</sequence>
<name>A0A2P2QSC8_RHIMU</name>
<reference evidence="1" key="1">
    <citation type="submission" date="2018-02" db="EMBL/GenBank/DDBJ databases">
        <title>Rhizophora mucronata_Transcriptome.</title>
        <authorList>
            <person name="Meera S.P."/>
            <person name="Sreeshan A."/>
            <person name="Augustine A."/>
        </authorList>
    </citation>
    <scope>NUCLEOTIDE SEQUENCE</scope>
    <source>
        <tissue evidence="1">Leaf</tissue>
    </source>
</reference>
<protein>
    <submittedName>
        <fullName evidence="1">Uncharacterized protein</fullName>
    </submittedName>
</protein>
<organism evidence="1">
    <name type="scientific">Rhizophora mucronata</name>
    <name type="common">Asiatic mangrove</name>
    <dbReference type="NCBI Taxonomy" id="61149"/>
    <lineage>
        <taxon>Eukaryota</taxon>
        <taxon>Viridiplantae</taxon>
        <taxon>Streptophyta</taxon>
        <taxon>Embryophyta</taxon>
        <taxon>Tracheophyta</taxon>
        <taxon>Spermatophyta</taxon>
        <taxon>Magnoliopsida</taxon>
        <taxon>eudicotyledons</taxon>
        <taxon>Gunneridae</taxon>
        <taxon>Pentapetalae</taxon>
        <taxon>rosids</taxon>
        <taxon>fabids</taxon>
        <taxon>Malpighiales</taxon>
        <taxon>Rhizophoraceae</taxon>
        <taxon>Rhizophora</taxon>
    </lineage>
</organism>
<accession>A0A2P2QSC8</accession>
<evidence type="ECO:0000313" key="1">
    <source>
        <dbReference type="EMBL" id="MBX69811.1"/>
    </source>
</evidence>